<dbReference type="GO" id="GO:0016020">
    <property type="term" value="C:membrane"/>
    <property type="evidence" value="ECO:0007669"/>
    <property type="project" value="InterPro"/>
</dbReference>
<dbReference type="Proteomes" id="UP000678393">
    <property type="component" value="Unassembled WGS sequence"/>
</dbReference>
<dbReference type="AlphaFoldDB" id="A0A8S3Z0P0"/>
<feature type="domain" description="Neurotransmitter-gated ion-channel transmembrane" evidence="2">
    <location>
        <begin position="3"/>
        <end position="175"/>
    </location>
</feature>
<feature type="non-terminal residue" evidence="3">
    <location>
        <position position="188"/>
    </location>
</feature>
<protein>
    <recommendedName>
        <fullName evidence="2">Neurotransmitter-gated ion-channel transmembrane domain-containing protein</fullName>
    </recommendedName>
</protein>
<name>A0A8S3Z0P0_9EUPU</name>
<gene>
    <name evidence="3" type="ORF">CUNI_LOCUS8615</name>
</gene>
<keyword evidence="1" id="KW-0812">Transmembrane</keyword>
<dbReference type="OrthoDB" id="5975154at2759"/>
<dbReference type="Gene3D" id="1.20.58.390">
    <property type="entry name" value="Neurotransmitter-gated ion-channel transmembrane domain"/>
    <property type="match status" value="1"/>
</dbReference>
<dbReference type="InterPro" id="IPR006029">
    <property type="entry name" value="Neurotrans-gated_channel_TM"/>
</dbReference>
<dbReference type="EMBL" id="CAJHNH020001435">
    <property type="protein sequence ID" value="CAG5123057.1"/>
    <property type="molecule type" value="Genomic_DNA"/>
</dbReference>
<comment type="caution">
    <text evidence="3">The sequence shown here is derived from an EMBL/GenBank/DDBJ whole genome shotgun (WGS) entry which is preliminary data.</text>
</comment>
<dbReference type="InterPro" id="IPR036719">
    <property type="entry name" value="Neuro-gated_channel_TM_sf"/>
</dbReference>
<dbReference type="Pfam" id="PF02932">
    <property type="entry name" value="Neur_chan_memb"/>
    <property type="match status" value="1"/>
</dbReference>
<feature type="transmembrane region" description="Helical" evidence="1">
    <location>
        <begin position="159"/>
        <end position="182"/>
    </location>
</feature>
<proteinExistence type="predicted"/>
<dbReference type="SUPFAM" id="SSF90112">
    <property type="entry name" value="Neurotransmitter-gated ion-channel transmembrane pore"/>
    <property type="match status" value="1"/>
</dbReference>
<dbReference type="GO" id="GO:0006811">
    <property type="term" value="P:monoatomic ion transport"/>
    <property type="evidence" value="ECO:0007669"/>
    <property type="project" value="InterPro"/>
</dbReference>
<accession>A0A8S3Z0P0</accession>
<evidence type="ECO:0000313" key="3">
    <source>
        <dbReference type="EMBL" id="CAG5123057.1"/>
    </source>
</evidence>
<dbReference type="FunFam" id="1.20.58.390:FF:000075">
    <property type="entry name" value="Neuronal acetylcholine receptor subunit alpha-9-II"/>
    <property type="match status" value="1"/>
</dbReference>
<feature type="transmembrane region" description="Helical" evidence="1">
    <location>
        <begin position="6"/>
        <end position="24"/>
    </location>
</feature>
<sequence>LYYGITIAIVSSATAMTVFVLNIHFKGSRGREVPRILKKIFFGVVAKLLFLNLDLEDVPTNPKKGQTPKGAQPVPQNDYYARYDFDKHPENGGISPRFARKFTPNPSSPSADNTERQFLRVLQKVYQTIEKNEMRLEDQDRKDSIKNEWQQLALVIDRLLLFIFIVFTAGITLALILPGYYAQMRDIV</sequence>
<reference evidence="3" key="1">
    <citation type="submission" date="2021-04" db="EMBL/GenBank/DDBJ databases">
        <authorList>
            <consortium name="Molecular Ecology Group"/>
        </authorList>
    </citation>
    <scope>NUCLEOTIDE SEQUENCE</scope>
</reference>
<evidence type="ECO:0000256" key="1">
    <source>
        <dbReference type="SAM" id="Phobius"/>
    </source>
</evidence>
<dbReference type="InterPro" id="IPR038050">
    <property type="entry name" value="Neuro_actylchol_rec"/>
</dbReference>
<keyword evidence="1" id="KW-0472">Membrane</keyword>
<keyword evidence="4" id="KW-1185">Reference proteome</keyword>
<evidence type="ECO:0000313" key="4">
    <source>
        <dbReference type="Proteomes" id="UP000678393"/>
    </source>
</evidence>
<evidence type="ECO:0000259" key="2">
    <source>
        <dbReference type="Pfam" id="PF02932"/>
    </source>
</evidence>
<organism evidence="3 4">
    <name type="scientific">Candidula unifasciata</name>
    <dbReference type="NCBI Taxonomy" id="100452"/>
    <lineage>
        <taxon>Eukaryota</taxon>
        <taxon>Metazoa</taxon>
        <taxon>Spiralia</taxon>
        <taxon>Lophotrochozoa</taxon>
        <taxon>Mollusca</taxon>
        <taxon>Gastropoda</taxon>
        <taxon>Heterobranchia</taxon>
        <taxon>Euthyneura</taxon>
        <taxon>Panpulmonata</taxon>
        <taxon>Eupulmonata</taxon>
        <taxon>Stylommatophora</taxon>
        <taxon>Helicina</taxon>
        <taxon>Helicoidea</taxon>
        <taxon>Geomitridae</taxon>
        <taxon>Candidula</taxon>
    </lineage>
</organism>
<keyword evidence="1" id="KW-1133">Transmembrane helix</keyword>